<evidence type="ECO:0000313" key="3">
    <source>
        <dbReference type="Proteomes" id="UP000037035"/>
    </source>
</evidence>
<keyword evidence="3" id="KW-1185">Reference proteome</keyword>
<dbReference type="AlphaFoldDB" id="A0A0L6V5E3"/>
<accession>A0A0L6V5E3</accession>
<name>A0A0L6V5E3_9BASI</name>
<dbReference type="VEuPathDB" id="FungiDB:VP01_253g4"/>
<sequence>MLEEKCIQEAANVFFVKLLNLESTKDALIIGQASFGSRPYRPIQTNLLDAVLNLRSVVFTSFLFLADPCPTSLYYKHVLATFQDPLYELGQAGFAGCALHSIYQQGSASSEHCATWSAKSTNPRYLYEPGAFSSSSAPSVVLELCLFSSSLLHSLPLFIIILIMILSSIFYQSRLLWIIVIIIDSCSTSDFLDTSNFLPFPHHLLNQSSEDIIFHFPHLSIKCCTTQRQLYTRLSSSSLSPTQHNVAFFSFQDNIILCHKVWQPKLVPKEKEKEKMKRRYVWWRRQIVLWVDLNEISVSMKHTDILRRDEVLVSSKESEGRKR</sequence>
<gene>
    <name evidence="2" type="ORF">VP01_253g4</name>
</gene>
<reference evidence="2 3" key="1">
    <citation type="submission" date="2015-08" db="EMBL/GenBank/DDBJ databases">
        <title>Next Generation Sequencing and Analysis of the Genome of Puccinia sorghi L Schw, the Causal Agent of Maize Common Rust.</title>
        <authorList>
            <person name="Rochi L."/>
            <person name="Burguener G."/>
            <person name="Darino M."/>
            <person name="Turjanski A."/>
            <person name="Kreff E."/>
            <person name="Dieguez M.J."/>
            <person name="Sacco F."/>
        </authorList>
    </citation>
    <scope>NUCLEOTIDE SEQUENCE [LARGE SCALE GENOMIC DNA]</scope>
    <source>
        <strain evidence="2 3">RO10H11247</strain>
    </source>
</reference>
<comment type="caution">
    <text evidence="2">The sequence shown here is derived from an EMBL/GenBank/DDBJ whole genome shotgun (WGS) entry which is preliminary data.</text>
</comment>
<organism evidence="2 3">
    <name type="scientific">Puccinia sorghi</name>
    <dbReference type="NCBI Taxonomy" id="27349"/>
    <lineage>
        <taxon>Eukaryota</taxon>
        <taxon>Fungi</taxon>
        <taxon>Dikarya</taxon>
        <taxon>Basidiomycota</taxon>
        <taxon>Pucciniomycotina</taxon>
        <taxon>Pucciniomycetes</taxon>
        <taxon>Pucciniales</taxon>
        <taxon>Pucciniaceae</taxon>
        <taxon>Puccinia</taxon>
    </lineage>
</organism>
<keyword evidence="1" id="KW-0472">Membrane</keyword>
<dbReference type="Proteomes" id="UP000037035">
    <property type="component" value="Unassembled WGS sequence"/>
</dbReference>
<evidence type="ECO:0000313" key="2">
    <source>
        <dbReference type="EMBL" id="KNZ55934.1"/>
    </source>
</evidence>
<proteinExistence type="predicted"/>
<dbReference type="EMBL" id="LAVV01007436">
    <property type="protein sequence ID" value="KNZ55934.1"/>
    <property type="molecule type" value="Genomic_DNA"/>
</dbReference>
<protein>
    <submittedName>
        <fullName evidence="2">Uncharacterized protein</fullName>
    </submittedName>
</protein>
<keyword evidence="1" id="KW-1133">Transmembrane helix</keyword>
<keyword evidence="1" id="KW-0812">Transmembrane</keyword>
<evidence type="ECO:0000256" key="1">
    <source>
        <dbReference type="SAM" id="Phobius"/>
    </source>
</evidence>
<feature type="transmembrane region" description="Helical" evidence="1">
    <location>
        <begin position="151"/>
        <end position="171"/>
    </location>
</feature>